<dbReference type="PROSITE" id="PS50188">
    <property type="entry name" value="B302_SPRY"/>
    <property type="match status" value="1"/>
</dbReference>
<name>A0A1E4S3N7_CYBJN</name>
<dbReference type="InterPro" id="IPR050618">
    <property type="entry name" value="Ubq-SigPath_Reg"/>
</dbReference>
<organism evidence="3 4">
    <name type="scientific">Cyberlindnera jadinii (strain ATCC 18201 / CBS 1600 / BCRC 20928 / JCM 3617 / NBRC 0987 / NRRL Y-1542)</name>
    <name type="common">Torula yeast</name>
    <name type="synonym">Candida utilis</name>
    <dbReference type="NCBI Taxonomy" id="983966"/>
    <lineage>
        <taxon>Eukaryota</taxon>
        <taxon>Fungi</taxon>
        <taxon>Dikarya</taxon>
        <taxon>Ascomycota</taxon>
        <taxon>Saccharomycotina</taxon>
        <taxon>Saccharomycetes</taxon>
        <taxon>Phaffomycetales</taxon>
        <taxon>Phaffomycetaceae</taxon>
        <taxon>Cyberlindnera</taxon>
    </lineage>
</organism>
<feature type="non-terminal residue" evidence="3">
    <location>
        <position position="340"/>
    </location>
</feature>
<dbReference type="SUPFAM" id="SSF49899">
    <property type="entry name" value="Concanavalin A-like lectins/glucanases"/>
    <property type="match status" value="1"/>
</dbReference>
<dbReference type="GeneID" id="30986445"/>
<keyword evidence="4" id="KW-1185">Reference proteome</keyword>
<feature type="domain" description="B30.2/SPRY" evidence="2">
    <location>
        <begin position="66"/>
        <end position="251"/>
    </location>
</feature>
<dbReference type="Pfam" id="PF00622">
    <property type="entry name" value="SPRY"/>
    <property type="match status" value="1"/>
</dbReference>
<dbReference type="InterPro" id="IPR001870">
    <property type="entry name" value="B30.2/SPRY"/>
</dbReference>
<dbReference type="RefSeq" id="XP_020071109.1">
    <property type="nucleotide sequence ID" value="XM_020212049.1"/>
</dbReference>
<sequence length="340" mass="37975">TIYFTFFASNGGIFLGSSFNIPGEFDDEQGRLNDEAEYLPKLKEHEREAYFAAKQFQEHFPPQANPLGASLSEAEAALIRDRGIQSYSFEQPSEHSSVPSVIVEDKLDVRFTSAEPNSAILNNPLPLTENDTVYFEVKLFELPEDSTVSIGVATKPYPLFRLPGYNRYSMAYESTGKVRVNQPFYTPEIWDTFVEGDVIGCGFKPRSGTVFFTRNGKKVVEAAHNVKFDMYPIVGSQGPSKLDVNLGQLGYVFIEANVKKWGFGSLYGTIGIPPAYGNELGNDTVLDRGEELPPNYPSEEETFFGPPALLRASTPIEVTESSERLYERHSSTFDQENNAY</sequence>
<evidence type="ECO:0000313" key="4">
    <source>
        <dbReference type="Proteomes" id="UP000094389"/>
    </source>
</evidence>
<feature type="non-terminal residue" evidence="3">
    <location>
        <position position="1"/>
    </location>
</feature>
<feature type="region of interest" description="Disordered" evidence="1">
    <location>
        <begin position="320"/>
        <end position="340"/>
    </location>
</feature>
<feature type="compositionally biased region" description="Basic and acidic residues" evidence="1">
    <location>
        <begin position="321"/>
        <end position="331"/>
    </location>
</feature>
<dbReference type="AlphaFoldDB" id="A0A1E4S3N7"/>
<protein>
    <submittedName>
        <fullName evidence="3">SPRY-domain-containing protein</fullName>
    </submittedName>
</protein>
<dbReference type="SMART" id="SM00449">
    <property type="entry name" value="SPRY"/>
    <property type="match status" value="1"/>
</dbReference>
<dbReference type="InterPro" id="IPR013320">
    <property type="entry name" value="ConA-like_dom_sf"/>
</dbReference>
<gene>
    <name evidence="3" type="ORF">CYBJADRAFT_109147</name>
</gene>
<proteinExistence type="predicted"/>
<reference evidence="3 4" key="1">
    <citation type="journal article" date="2016" name="Proc. Natl. Acad. Sci. U.S.A.">
        <title>Comparative genomics of biotechnologically important yeasts.</title>
        <authorList>
            <person name="Riley R."/>
            <person name="Haridas S."/>
            <person name="Wolfe K.H."/>
            <person name="Lopes M.R."/>
            <person name="Hittinger C.T."/>
            <person name="Goeker M."/>
            <person name="Salamov A.A."/>
            <person name="Wisecaver J.H."/>
            <person name="Long T.M."/>
            <person name="Calvey C.H."/>
            <person name="Aerts A.L."/>
            <person name="Barry K.W."/>
            <person name="Choi C."/>
            <person name="Clum A."/>
            <person name="Coughlan A.Y."/>
            <person name="Deshpande S."/>
            <person name="Douglass A.P."/>
            <person name="Hanson S.J."/>
            <person name="Klenk H.-P."/>
            <person name="LaButti K.M."/>
            <person name="Lapidus A."/>
            <person name="Lindquist E.A."/>
            <person name="Lipzen A.M."/>
            <person name="Meier-Kolthoff J.P."/>
            <person name="Ohm R.A."/>
            <person name="Otillar R.P."/>
            <person name="Pangilinan J.L."/>
            <person name="Peng Y."/>
            <person name="Rokas A."/>
            <person name="Rosa C.A."/>
            <person name="Scheuner C."/>
            <person name="Sibirny A.A."/>
            <person name="Slot J.C."/>
            <person name="Stielow J.B."/>
            <person name="Sun H."/>
            <person name="Kurtzman C.P."/>
            <person name="Blackwell M."/>
            <person name="Grigoriev I.V."/>
            <person name="Jeffries T.W."/>
        </authorList>
    </citation>
    <scope>NUCLEOTIDE SEQUENCE [LARGE SCALE GENOMIC DNA]</scope>
    <source>
        <strain evidence="4">ATCC 18201 / CBS 1600 / BCRC 20928 / JCM 3617 / NBRC 0987 / NRRL Y-1542</strain>
    </source>
</reference>
<dbReference type="OMA" id="HNNDTPY"/>
<evidence type="ECO:0000313" key="3">
    <source>
        <dbReference type="EMBL" id="ODV74070.1"/>
    </source>
</evidence>
<accession>A0A1E4S3N7</accession>
<evidence type="ECO:0000256" key="1">
    <source>
        <dbReference type="SAM" id="MobiDB-lite"/>
    </source>
</evidence>
<dbReference type="InterPro" id="IPR043136">
    <property type="entry name" value="B30.2/SPRY_sf"/>
</dbReference>
<dbReference type="STRING" id="983966.A0A1E4S3N7"/>
<dbReference type="Gene3D" id="2.60.120.920">
    <property type="match status" value="1"/>
</dbReference>
<dbReference type="OrthoDB" id="258495at2759"/>
<dbReference type="Proteomes" id="UP000094389">
    <property type="component" value="Unassembled WGS sequence"/>
</dbReference>
<dbReference type="EMBL" id="KV453929">
    <property type="protein sequence ID" value="ODV74070.1"/>
    <property type="molecule type" value="Genomic_DNA"/>
</dbReference>
<dbReference type="PANTHER" id="PTHR12864">
    <property type="entry name" value="RAN BINDING PROTEIN 9-RELATED"/>
    <property type="match status" value="1"/>
</dbReference>
<dbReference type="InterPro" id="IPR003877">
    <property type="entry name" value="SPRY_dom"/>
</dbReference>
<evidence type="ECO:0000259" key="2">
    <source>
        <dbReference type="PROSITE" id="PS50188"/>
    </source>
</evidence>